<dbReference type="GO" id="GO:0051726">
    <property type="term" value="P:regulation of cell cycle"/>
    <property type="evidence" value="ECO:0007669"/>
    <property type="project" value="TreeGrafter"/>
</dbReference>
<sequence length="1005" mass="109191">MDAKKTLRELQRLFSSTAPSSSTSCPANPFPAYALPPDIVSLLEEHIRTFASSFPLSAAGAAAGQSEGERERARWREGLLDIWTSAEPLPGTERELHNIGKVSAFLALLDKLSADVGDDDEAALISRQDIGSVWWNAVLRRTMLGTAKEDDSAASTPRAPQPRGRKLDRKGKEPAHPSSSSSSSSTPILPLYVSRQALAAATRMIVWGMVAPSRSQGEQADDWVSPFAGLILNEYEDRALARLKGLDEGYGIRNLEECLIMWGEKSPKAFFARLSTLLSPSLPALLPTSSLLLSFLARHSAKAYHALSTPLVANLVTAALTVSSVATVSLALKCLDIFVATLPVIIGEHLFGIMAVYARAVSWETAQDLEDDGDAHEPSPTEDLSPFLEVDDDKVPNPTGLFTVLYGIYPVNFTAFLRDANAYLRDKAWPGALGDGVIDVSSVMVRTRSEPILRTHTLHPDLFGGDAAKELTDTKRWARLEAADVRAQCDRNVAQPIMAAADDWRGAVPVAELEHDDAQPQSARSAGFEPVEEGVPLDSTSATPKATSPGPSRSASRAVSRVRSATPSTTGTASPVRVSTPLMPATTHFTNFQALQSTAGSPTSMSPARRSGSRFRVASANSDGVPEWPGTLELSGMHGAPVASAAHPHNHPHAHPHAHPLAPSTMSRRSSGVASHGTGVGLLSPELVPVGSTRGVSPAPTTAHIVKLERDVLLLKGEVDFQNYLKQLHLQHMGTLHREKVLESGAEAERQSSFRTIRTLRAQLRATQNALDQLRSEQAATKANWTAHIADLRDKLSTLREQRMRWDHDEKMLQAEVADWKDRFDKKGKELVEEGSALFDLRNQVSLDEKKLSRIAEYEHRIEALTKTLAICDADLVKFVEQRKEMNLLVGEWKKSELLRETVEQESKLLKKALRAMENDLAEARRSAASSAGPGAGVSSSASKGELVQLRREMDRLRMRNLELEERLADVLDDKDADVLAGSEEADEVTTGEDHDGLVASSNGR</sequence>
<dbReference type="EMBL" id="KQ474085">
    <property type="protein sequence ID" value="KPV72843.1"/>
    <property type="molecule type" value="Genomic_DNA"/>
</dbReference>
<dbReference type="AlphaFoldDB" id="A0A0P9FB20"/>
<feature type="compositionally biased region" description="Low complexity" evidence="2">
    <location>
        <begin position="927"/>
        <end position="943"/>
    </location>
</feature>
<organism evidence="3 4">
    <name type="scientific">Rhodotorula graminis (strain WP1)</name>
    <dbReference type="NCBI Taxonomy" id="578459"/>
    <lineage>
        <taxon>Eukaryota</taxon>
        <taxon>Fungi</taxon>
        <taxon>Dikarya</taxon>
        <taxon>Basidiomycota</taxon>
        <taxon>Pucciniomycotina</taxon>
        <taxon>Microbotryomycetes</taxon>
        <taxon>Sporidiobolales</taxon>
        <taxon>Sporidiobolaceae</taxon>
        <taxon>Rhodotorula</taxon>
    </lineage>
</organism>
<feature type="compositionally biased region" description="Low complexity" evidence="2">
    <location>
        <begin position="546"/>
        <end position="575"/>
    </location>
</feature>
<feature type="coiled-coil region" evidence="1">
    <location>
        <begin position="757"/>
        <end position="809"/>
    </location>
</feature>
<feature type="region of interest" description="Disordered" evidence="2">
    <location>
        <begin position="147"/>
        <end position="187"/>
    </location>
</feature>
<keyword evidence="4" id="KW-1185">Reference proteome</keyword>
<dbReference type="PANTHER" id="PTHR15154">
    <property type="entry name" value="HAMARTIN"/>
    <property type="match status" value="1"/>
</dbReference>
<dbReference type="PANTHER" id="PTHR15154:SF2">
    <property type="entry name" value="HAMARTIN"/>
    <property type="match status" value="1"/>
</dbReference>
<name>A0A0P9FB20_RHOGW</name>
<protein>
    <recommendedName>
        <fullName evidence="5">Hamartin protein</fullName>
    </recommendedName>
</protein>
<gene>
    <name evidence="3" type="ORF">RHOBADRAFT_55517</name>
</gene>
<dbReference type="GO" id="GO:0032007">
    <property type="term" value="P:negative regulation of TOR signaling"/>
    <property type="evidence" value="ECO:0007669"/>
    <property type="project" value="TreeGrafter"/>
</dbReference>
<accession>A0A0P9FB20</accession>
<evidence type="ECO:0000313" key="4">
    <source>
        <dbReference type="Proteomes" id="UP000053890"/>
    </source>
</evidence>
<dbReference type="OrthoDB" id="28737at2759"/>
<feature type="region of interest" description="Disordered" evidence="2">
    <location>
        <begin position="591"/>
        <end position="676"/>
    </location>
</feature>
<feature type="region of interest" description="Disordered" evidence="2">
    <location>
        <begin position="515"/>
        <end position="579"/>
    </location>
</feature>
<dbReference type="STRING" id="578459.A0A0P9FB20"/>
<evidence type="ECO:0000313" key="3">
    <source>
        <dbReference type="EMBL" id="KPV72843.1"/>
    </source>
</evidence>
<dbReference type="GeneID" id="28978338"/>
<reference evidence="3 4" key="1">
    <citation type="journal article" date="2015" name="Front. Microbiol.">
        <title>Genome sequence of the plant growth promoting endophytic yeast Rhodotorula graminis WP1.</title>
        <authorList>
            <person name="Firrincieli A."/>
            <person name="Otillar R."/>
            <person name="Salamov A."/>
            <person name="Schmutz J."/>
            <person name="Khan Z."/>
            <person name="Redman R.S."/>
            <person name="Fleck N.D."/>
            <person name="Lindquist E."/>
            <person name="Grigoriev I.V."/>
            <person name="Doty S.L."/>
        </authorList>
    </citation>
    <scope>NUCLEOTIDE SEQUENCE [LARGE SCALE GENOMIC DNA]</scope>
    <source>
        <strain evidence="3 4">WP1</strain>
    </source>
</reference>
<keyword evidence="1" id="KW-0175">Coiled coil</keyword>
<feature type="compositionally biased region" description="Polar residues" evidence="2">
    <location>
        <begin position="591"/>
        <end position="606"/>
    </location>
</feature>
<dbReference type="InterPro" id="IPR007483">
    <property type="entry name" value="Hamartin"/>
</dbReference>
<dbReference type="RefSeq" id="XP_018268892.1">
    <property type="nucleotide sequence ID" value="XM_018417890.1"/>
</dbReference>
<evidence type="ECO:0008006" key="5">
    <source>
        <dbReference type="Google" id="ProtNLM"/>
    </source>
</evidence>
<feature type="region of interest" description="Disordered" evidence="2">
    <location>
        <begin position="925"/>
        <end position="945"/>
    </location>
</feature>
<dbReference type="Proteomes" id="UP000053890">
    <property type="component" value="Unassembled WGS sequence"/>
</dbReference>
<dbReference type="Pfam" id="PF04388">
    <property type="entry name" value="Hamartin"/>
    <property type="match status" value="1"/>
</dbReference>
<evidence type="ECO:0000256" key="2">
    <source>
        <dbReference type="SAM" id="MobiDB-lite"/>
    </source>
</evidence>
<dbReference type="PROSITE" id="PS51257">
    <property type="entry name" value="PROKAR_LIPOPROTEIN"/>
    <property type="match status" value="1"/>
</dbReference>
<evidence type="ECO:0000256" key="1">
    <source>
        <dbReference type="SAM" id="Coils"/>
    </source>
</evidence>
<dbReference type="OMA" id="ANWTAHI"/>
<feature type="compositionally biased region" description="Polar residues" evidence="2">
    <location>
        <begin position="664"/>
        <end position="673"/>
    </location>
</feature>
<dbReference type="GO" id="GO:0033596">
    <property type="term" value="C:TSC1-TSC2 complex"/>
    <property type="evidence" value="ECO:0007669"/>
    <property type="project" value="TreeGrafter"/>
</dbReference>
<feature type="region of interest" description="Disordered" evidence="2">
    <location>
        <begin position="975"/>
        <end position="1005"/>
    </location>
</feature>
<proteinExistence type="predicted"/>
<feature type="compositionally biased region" description="Basic residues" evidence="2">
    <location>
        <begin position="648"/>
        <end position="658"/>
    </location>
</feature>